<feature type="compositionally biased region" description="Acidic residues" evidence="1">
    <location>
        <begin position="546"/>
        <end position="556"/>
    </location>
</feature>
<evidence type="ECO:0000313" key="2">
    <source>
        <dbReference type="EMBL" id="API87801.1"/>
    </source>
</evidence>
<feature type="compositionally biased region" description="Acidic residues" evidence="1">
    <location>
        <begin position="570"/>
        <end position="582"/>
    </location>
</feature>
<dbReference type="AlphaFoldDB" id="A0A1L4BVD9"/>
<dbReference type="EMBL" id="CP016796">
    <property type="protein sequence ID" value="API87801.1"/>
    <property type="molecule type" value="Genomic_DNA"/>
</dbReference>
<accession>A0A1L4BVD9</accession>
<gene>
    <name evidence="2" type="ORF">F7310_08490</name>
</gene>
<dbReference type="Proteomes" id="UP000184222">
    <property type="component" value="Chromosome"/>
</dbReference>
<feature type="compositionally biased region" description="Polar residues" evidence="1">
    <location>
        <begin position="560"/>
        <end position="569"/>
    </location>
</feature>
<keyword evidence="3" id="KW-1185">Reference proteome</keyword>
<reference evidence="2 3" key="1">
    <citation type="journal article" date="2016" name="Appl. Environ. Microbiol.">
        <title>Whole genome relationships among Francisella bacteria of diverse origin define new species and provide specific regions for detection.</title>
        <authorList>
            <person name="Challacombe J.F."/>
            <person name="Petersen J.M."/>
            <person name="Gallegos-Graves V."/>
            <person name="Hodge D."/>
            <person name="Pillai S."/>
            <person name="Kuske C.R."/>
        </authorList>
    </citation>
    <scope>NUCLEOTIDE SEQUENCE [LARGE SCALE GENOMIC DNA]</scope>
    <source>
        <strain evidence="3">TX07-7310</strain>
    </source>
</reference>
<sequence>MALIFSFVVMVMLTGLLYSFKMGLLTTKSIIKNSNEKVLGETYILNAKDDIDFTKSNEFVIGDSKFEVVVNGDDISSFFPKGNNAELFQSQEYNSYKAIYKSLNLGAAVDLKERIIYNALSANLYQNFGGEFIAINVPMINTAAITDYRARTYRLTNDGTMEDTAKGFIGFIQKQNKQINIFTEKAKVGVPIPDSMGVNYKVKVGWNLEKGEWTLYLLLYDTDKLFTTHFPLNDILNEDVKGLAPDNEELGNDIGQWKAVIQKGSRGSSGGQFLKDNIFDVAWYFDENDEPPQLMLVRKADKKKGNREVLEVYSSKYSRTNENYTLKLVDTLAFKAKLSDKNIKLLVPDTANNLNANMILIFHPNSQSKSLMGVSDFNYNGDHRVGKSLDTYIDGETFGNPVIISKDEDSMYIITFEPTKIHRYEYVKGYGGFETLDYGSNGLEKEFDFGGSNNMVVNTTKSENNEQSGDIIQLVVPKFGYLFVFTNSKVMQLNYDLDILQEVNISSFEAPQILADFDAVKNTVNRIYIQSNALISKVQEIRDALGDEDEPEDENEIKDQFQTQANSFSDTDEADDEEDENVVGEPVYLDSRYLYPLGIVKKVIL</sequence>
<evidence type="ECO:0000256" key="1">
    <source>
        <dbReference type="SAM" id="MobiDB-lite"/>
    </source>
</evidence>
<dbReference type="STRING" id="573570.F7310_08490"/>
<evidence type="ECO:0000313" key="3">
    <source>
        <dbReference type="Proteomes" id="UP000184222"/>
    </source>
</evidence>
<dbReference type="KEGG" id="frx:F7310_08490"/>
<dbReference type="RefSeq" id="WP_072713565.1">
    <property type="nucleotide sequence ID" value="NZ_CP016796.1"/>
</dbReference>
<proteinExistence type="predicted"/>
<name>A0A1L4BVD9_9GAMM</name>
<dbReference type="OrthoDB" id="5605656at2"/>
<protein>
    <submittedName>
        <fullName evidence="2">Uncharacterized protein</fullName>
    </submittedName>
</protein>
<organism evidence="2 3">
    <name type="scientific">Francisella uliginis</name>
    <dbReference type="NCBI Taxonomy" id="573570"/>
    <lineage>
        <taxon>Bacteria</taxon>
        <taxon>Pseudomonadati</taxon>
        <taxon>Pseudomonadota</taxon>
        <taxon>Gammaproteobacteria</taxon>
        <taxon>Thiotrichales</taxon>
        <taxon>Francisellaceae</taxon>
        <taxon>Francisella</taxon>
    </lineage>
</organism>
<feature type="region of interest" description="Disordered" evidence="1">
    <location>
        <begin position="545"/>
        <end position="582"/>
    </location>
</feature>